<feature type="domain" description="PA" evidence="9">
    <location>
        <begin position="261"/>
        <end position="349"/>
    </location>
</feature>
<sequence length="647" mass="69622">MGAHSHGQEVSEFDLHQVKESHYELLGSYLGSRSDAEDAIFYSYTKHINGFAAVLEEERALEIARLEDDGEVPPFSIWEKARFGEDTIIANFDTDYDGHGTHTLSTAGGSFVKDASVFGFGKGVAKGGSPRARVAAYKVCWPPINGSECYDADILAAFDAAIADGVDVISASLGGTPTPYFNDSLSIGSFHAVKKNIDVVCSAGNSGPTDGTVVNVSPWIFTVGASTMDREFSNWILLGNGRHFEGQSLAPKSLQVGKYYPLVSAAQVKAANASIEEAQLCKYGTMDPNKARGKIVVCLRGDNARVDKGQQVALVGGVGMVLANDQDTANEIIVDPHVLPASHINYRDGVHVYDYIKSTKSAKASITQTSTRLGIKPSPFMAAFSSKGPNTVTPEILKPDITAPGVSVIAAYTEAQGPTNQVFDKRRVQFNSISGTSMSCPHISGVVGLLKTIYPHWSPATIKSAIMTTASIIDNVYEPITNASKLQASPLHYGAGHVQPNPAMDPGLVYDMNINDYLNFLCAIGYNETSISLFNASPYVCPKNFSILNLNYPSITIPNLRKSTTVTRTLKNVGSPGKYIAHVQSPREIAISVHPSVLEFTSIGQEKSFQINIKAKKGKASKDYVFGRLTWLDGMHYVSSPITVKSV</sequence>
<evidence type="ECO:0000256" key="5">
    <source>
        <dbReference type="ARBA" id="ARBA00022825"/>
    </source>
</evidence>
<feature type="domain" description="Subtilisin-like protease fibronectin type-III" evidence="11">
    <location>
        <begin position="549"/>
        <end position="644"/>
    </location>
</feature>
<evidence type="ECO:0000259" key="10">
    <source>
        <dbReference type="Pfam" id="PF05922"/>
    </source>
</evidence>
<dbReference type="InterPro" id="IPR036852">
    <property type="entry name" value="Peptidase_S8/S53_dom_sf"/>
</dbReference>
<dbReference type="FunFam" id="2.60.40.2310:FF:000001">
    <property type="entry name" value="Subtilisin-like protease SBT1.5"/>
    <property type="match status" value="1"/>
</dbReference>
<feature type="domain" description="Peptidase S8/S53" evidence="8">
    <location>
        <begin position="92"/>
        <end position="496"/>
    </location>
</feature>
<dbReference type="InterPro" id="IPR003137">
    <property type="entry name" value="PA_domain"/>
</dbReference>
<dbReference type="GO" id="GO:0004252">
    <property type="term" value="F:serine-type endopeptidase activity"/>
    <property type="evidence" value="ECO:0007669"/>
    <property type="project" value="InterPro"/>
</dbReference>
<dbReference type="InterPro" id="IPR000209">
    <property type="entry name" value="Peptidase_S8/S53_dom"/>
</dbReference>
<dbReference type="PROSITE" id="PS00138">
    <property type="entry name" value="SUBTILASE_SER"/>
    <property type="match status" value="1"/>
</dbReference>
<dbReference type="Pfam" id="PF05922">
    <property type="entry name" value="Inhibitor_I9"/>
    <property type="match status" value="1"/>
</dbReference>
<dbReference type="InterPro" id="IPR015500">
    <property type="entry name" value="Peptidase_S8_subtilisin-rel"/>
</dbReference>
<keyword evidence="3" id="KW-0732">Signal</keyword>
<proteinExistence type="inferred from homology"/>
<organism evidence="12 13">
    <name type="scientific">Chenopodium quinoa</name>
    <name type="common">Quinoa</name>
    <dbReference type="NCBI Taxonomy" id="63459"/>
    <lineage>
        <taxon>Eukaryota</taxon>
        <taxon>Viridiplantae</taxon>
        <taxon>Streptophyta</taxon>
        <taxon>Embryophyta</taxon>
        <taxon>Tracheophyta</taxon>
        <taxon>Spermatophyta</taxon>
        <taxon>Magnoliopsida</taxon>
        <taxon>eudicotyledons</taxon>
        <taxon>Gunneridae</taxon>
        <taxon>Pentapetalae</taxon>
        <taxon>Caryophyllales</taxon>
        <taxon>Chenopodiaceae</taxon>
        <taxon>Chenopodioideae</taxon>
        <taxon>Atripliceae</taxon>
        <taxon>Chenopodium</taxon>
    </lineage>
</organism>
<evidence type="ECO:0000313" key="13">
    <source>
        <dbReference type="Proteomes" id="UP000596660"/>
    </source>
</evidence>
<dbReference type="Gene3D" id="3.40.50.200">
    <property type="entry name" value="Peptidase S8/S53 domain"/>
    <property type="match status" value="1"/>
</dbReference>
<dbReference type="CDD" id="cd02120">
    <property type="entry name" value="PA_subtilisin_like"/>
    <property type="match status" value="1"/>
</dbReference>
<dbReference type="InterPro" id="IPR041469">
    <property type="entry name" value="Subtilisin-like_FN3"/>
</dbReference>
<dbReference type="PRINTS" id="PR00723">
    <property type="entry name" value="SUBTILISIN"/>
</dbReference>
<accession>A0A803MY77</accession>
<dbReference type="Gene3D" id="2.60.40.2310">
    <property type="match status" value="1"/>
</dbReference>
<evidence type="ECO:0000259" key="11">
    <source>
        <dbReference type="Pfam" id="PF17766"/>
    </source>
</evidence>
<keyword evidence="2" id="KW-0645">Protease</keyword>
<dbReference type="OMA" id="QVTESHY"/>
<comment type="caution">
    <text evidence="7">Lacks conserved residue(s) required for the propagation of feature annotation.</text>
</comment>
<dbReference type="InterPro" id="IPR037045">
    <property type="entry name" value="S8pro/Inhibitor_I9_sf"/>
</dbReference>
<evidence type="ECO:0000259" key="9">
    <source>
        <dbReference type="Pfam" id="PF02225"/>
    </source>
</evidence>
<reference evidence="12" key="2">
    <citation type="submission" date="2021-03" db="UniProtKB">
        <authorList>
            <consortium name="EnsemblPlants"/>
        </authorList>
    </citation>
    <scope>IDENTIFICATION</scope>
</reference>
<evidence type="ECO:0000313" key="12">
    <source>
        <dbReference type="EnsemblPlants" id="AUR62037157-RA:cds"/>
    </source>
</evidence>
<evidence type="ECO:0000256" key="1">
    <source>
        <dbReference type="ARBA" id="ARBA00011073"/>
    </source>
</evidence>
<comment type="similarity">
    <text evidence="1 7">Belongs to the peptidase S8 family.</text>
</comment>
<dbReference type="InterPro" id="IPR045051">
    <property type="entry name" value="SBT"/>
</dbReference>
<dbReference type="PROSITE" id="PS51892">
    <property type="entry name" value="SUBTILASE"/>
    <property type="match status" value="1"/>
</dbReference>
<dbReference type="FunFam" id="3.50.30.30:FF:000005">
    <property type="entry name" value="subtilisin-like protease SBT1.5"/>
    <property type="match status" value="1"/>
</dbReference>
<dbReference type="GO" id="GO:0006508">
    <property type="term" value="P:proteolysis"/>
    <property type="evidence" value="ECO:0007669"/>
    <property type="project" value="UniProtKB-KW"/>
</dbReference>
<dbReference type="InterPro" id="IPR023828">
    <property type="entry name" value="Peptidase_S8_Ser-AS"/>
</dbReference>
<dbReference type="SUPFAM" id="SSF52025">
    <property type="entry name" value="PA domain"/>
    <property type="match status" value="1"/>
</dbReference>
<feature type="domain" description="Inhibitor I9" evidence="10">
    <location>
        <begin position="14"/>
        <end position="67"/>
    </location>
</feature>
<reference evidence="12" key="1">
    <citation type="journal article" date="2017" name="Nature">
        <title>The genome of Chenopodium quinoa.</title>
        <authorList>
            <person name="Jarvis D.E."/>
            <person name="Ho Y.S."/>
            <person name="Lightfoot D.J."/>
            <person name="Schmoeckel S.M."/>
            <person name="Li B."/>
            <person name="Borm T.J.A."/>
            <person name="Ohyanagi H."/>
            <person name="Mineta K."/>
            <person name="Michell C.T."/>
            <person name="Saber N."/>
            <person name="Kharbatia N.M."/>
            <person name="Rupper R.R."/>
            <person name="Sharp A.R."/>
            <person name="Dally N."/>
            <person name="Boughton B.A."/>
            <person name="Woo Y.H."/>
            <person name="Gao G."/>
            <person name="Schijlen E.G.W.M."/>
            <person name="Guo X."/>
            <person name="Momin A.A."/>
            <person name="Negrao S."/>
            <person name="Al-Babili S."/>
            <person name="Gehring C."/>
            <person name="Roessner U."/>
            <person name="Jung C."/>
            <person name="Murphy K."/>
            <person name="Arold S.T."/>
            <person name="Gojobori T."/>
            <person name="van der Linden C.G."/>
            <person name="van Loo E.N."/>
            <person name="Jellen E.N."/>
            <person name="Maughan P.J."/>
            <person name="Tester M."/>
        </authorList>
    </citation>
    <scope>NUCLEOTIDE SEQUENCE [LARGE SCALE GENOMIC DNA]</scope>
    <source>
        <strain evidence="12">cv. PI 614886</strain>
    </source>
</reference>
<evidence type="ECO:0000256" key="3">
    <source>
        <dbReference type="ARBA" id="ARBA00022729"/>
    </source>
</evidence>
<dbReference type="PANTHER" id="PTHR10795">
    <property type="entry name" value="PROPROTEIN CONVERTASE SUBTILISIN/KEXIN"/>
    <property type="match status" value="1"/>
</dbReference>
<dbReference type="Proteomes" id="UP000596660">
    <property type="component" value="Unplaced"/>
</dbReference>
<dbReference type="SUPFAM" id="SSF52743">
    <property type="entry name" value="Subtilisin-like"/>
    <property type="match status" value="1"/>
</dbReference>
<keyword evidence="4" id="KW-0378">Hydrolase</keyword>
<keyword evidence="6" id="KW-0325">Glycoprotein</keyword>
<evidence type="ECO:0000256" key="6">
    <source>
        <dbReference type="ARBA" id="ARBA00023180"/>
    </source>
</evidence>
<evidence type="ECO:0000256" key="2">
    <source>
        <dbReference type="ARBA" id="ARBA00022670"/>
    </source>
</evidence>
<evidence type="ECO:0000256" key="7">
    <source>
        <dbReference type="PROSITE-ProRule" id="PRU01240"/>
    </source>
</evidence>
<dbReference type="EnsemblPlants" id="AUR62037157-RA">
    <property type="protein sequence ID" value="AUR62037157-RA:cds"/>
    <property type="gene ID" value="AUR62037157"/>
</dbReference>
<dbReference type="AlphaFoldDB" id="A0A803MY77"/>
<keyword evidence="13" id="KW-1185">Reference proteome</keyword>
<dbReference type="Gene3D" id="3.30.70.80">
    <property type="entry name" value="Peptidase S8 propeptide/proteinase inhibitor I9"/>
    <property type="match status" value="1"/>
</dbReference>
<dbReference type="Pfam" id="PF02225">
    <property type="entry name" value="PA"/>
    <property type="match status" value="1"/>
</dbReference>
<keyword evidence="5" id="KW-0720">Serine protease</keyword>
<dbReference type="Gene3D" id="3.50.30.30">
    <property type="match status" value="1"/>
</dbReference>
<evidence type="ECO:0000256" key="4">
    <source>
        <dbReference type="ARBA" id="ARBA00022801"/>
    </source>
</evidence>
<dbReference type="InterPro" id="IPR046450">
    <property type="entry name" value="PA_dom_sf"/>
</dbReference>
<dbReference type="Gramene" id="AUR62037157-RA">
    <property type="protein sequence ID" value="AUR62037157-RA:cds"/>
    <property type="gene ID" value="AUR62037157"/>
</dbReference>
<name>A0A803MY77_CHEQI</name>
<dbReference type="InterPro" id="IPR010259">
    <property type="entry name" value="S8pro/Inhibitor_I9"/>
</dbReference>
<dbReference type="Pfam" id="PF00082">
    <property type="entry name" value="Peptidase_S8"/>
    <property type="match status" value="1"/>
</dbReference>
<protein>
    <submittedName>
        <fullName evidence="12">Uncharacterized protein</fullName>
    </submittedName>
</protein>
<dbReference type="Pfam" id="PF17766">
    <property type="entry name" value="fn3_6"/>
    <property type="match status" value="1"/>
</dbReference>
<evidence type="ECO:0000259" key="8">
    <source>
        <dbReference type="Pfam" id="PF00082"/>
    </source>
</evidence>